<dbReference type="Gene3D" id="3.40.50.10860">
    <property type="entry name" value="Leucine Dehydrogenase, chain A, domain 1"/>
    <property type="match status" value="1"/>
</dbReference>
<dbReference type="Pfam" id="PF00208">
    <property type="entry name" value="ELFV_dehydrog"/>
    <property type="match status" value="1"/>
</dbReference>
<gene>
    <name evidence="8" type="ORF">I8J34_09100</name>
</gene>
<evidence type="ECO:0000313" key="9">
    <source>
        <dbReference type="Proteomes" id="UP000694660"/>
    </source>
</evidence>
<reference evidence="9" key="1">
    <citation type="journal article" date="2022" name="ISME J.">
        <title>Genetic and phylogenetic analysis of dissimilatory iodate-reducing bacteria identifies potential niches across the world's oceans.</title>
        <authorList>
            <person name="Reyes-Umana V."/>
            <person name="Henning Z."/>
            <person name="Lee K."/>
            <person name="Barnum T.P."/>
            <person name="Coates J.D."/>
        </authorList>
    </citation>
    <scope>NUCLEOTIDE SEQUENCE [LARGE SCALE GENOMIC DNA]</scope>
    <source>
        <strain evidence="9">IR12</strain>
    </source>
</reference>
<evidence type="ECO:0000256" key="1">
    <source>
        <dbReference type="ARBA" id="ARBA00006382"/>
    </source>
</evidence>
<dbReference type="GO" id="GO:0006520">
    <property type="term" value="P:amino acid metabolic process"/>
    <property type="evidence" value="ECO:0007669"/>
    <property type="project" value="InterPro"/>
</dbReference>
<keyword evidence="3 5" id="KW-0520">NAD</keyword>
<dbReference type="RefSeq" id="WP_214361092.1">
    <property type="nucleotide sequence ID" value="NZ_JAEKFT010000008.1"/>
</dbReference>
<name>A0A944DB62_DENI1</name>
<evidence type="ECO:0000256" key="3">
    <source>
        <dbReference type="ARBA" id="ARBA00023027"/>
    </source>
</evidence>
<dbReference type="AlphaFoldDB" id="A0A944DB62"/>
<keyword evidence="5" id="KW-0547">Nucleotide-binding</keyword>
<evidence type="ECO:0000256" key="4">
    <source>
        <dbReference type="PIRSR" id="PIRSR000188-1"/>
    </source>
</evidence>
<dbReference type="SMART" id="SM00839">
    <property type="entry name" value="ELFV_dehydrog"/>
    <property type="match status" value="1"/>
</dbReference>
<dbReference type="InterPro" id="IPR036291">
    <property type="entry name" value="NAD(P)-bd_dom_sf"/>
</dbReference>
<accession>A0A944DB62</accession>
<dbReference type="GO" id="GO:0000166">
    <property type="term" value="F:nucleotide binding"/>
    <property type="evidence" value="ECO:0007669"/>
    <property type="project" value="UniProtKB-KW"/>
</dbReference>
<protein>
    <submittedName>
        <fullName evidence="8">Glu/Leu/Phe/Val dehydrogenase</fullName>
    </submittedName>
</protein>
<dbReference type="CDD" id="cd01075">
    <property type="entry name" value="NAD_bind_Leu_Phe_Val_DH"/>
    <property type="match status" value="1"/>
</dbReference>
<sequence length="344" mass="35854">MECFSAPDFDRHEQVVFAYDDASGLRAIIAIHDTTLGPAMGGCRIWPYASEAAALTDALRLSRGMTYKSALAGLPIGGGKAVVIGDAKHIKTPALLAALGQAIDRLGGRYITAEDVGTSPADMAQIARVTRFVTGITRDGAGGDPSPYTARGVYHGIRAAVRHRLGADTLAGVHVAVQGLGHVGAALSQALFDAGARLTLTDIDSARCQALATRLGAATVAPEAIVEVEADVFAPCALGAIINPRTLPRLRVAIVAGAANNQLATDDLANALRARNILYAPDYAINAGGIIQVCHTYFGDDATVDARIAGIYDTLLDLFARADTQDISTLAAADRRARERLTNG</sequence>
<dbReference type="Pfam" id="PF02812">
    <property type="entry name" value="ELFV_dehydrog_N"/>
    <property type="match status" value="1"/>
</dbReference>
<keyword evidence="9" id="KW-1185">Reference proteome</keyword>
<evidence type="ECO:0000256" key="5">
    <source>
        <dbReference type="PIRSR" id="PIRSR000188-2"/>
    </source>
</evidence>
<dbReference type="PIRSF" id="PIRSF000188">
    <property type="entry name" value="Phe_leu_dh"/>
    <property type="match status" value="1"/>
</dbReference>
<dbReference type="GO" id="GO:0016639">
    <property type="term" value="F:oxidoreductase activity, acting on the CH-NH2 group of donors, NAD or NADP as acceptor"/>
    <property type="evidence" value="ECO:0007669"/>
    <property type="project" value="InterPro"/>
</dbReference>
<dbReference type="PANTHER" id="PTHR42722:SF1">
    <property type="entry name" value="VALINE DEHYDROGENASE"/>
    <property type="match status" value="1"/>
</dbReference>
<dbReference type="PRINTS" id="PR00082">
    <property type="entry name" value="GLFDHDRGNASE"/>
</dbReference>
<dbReference type="FunFam" id="3.40.50.10860:FF:000010">
    <property type="entry name" value="Leucine dehydrogenase"/>
    <property type="match status" value="1"/>
</dbReference>
<evidence type="ECO:0000256" key="6">
    <source>
        <dbReference type="RuleBase" id="RU004417"/>
    </source>
</evidence>
<dbReference type="Proteomes" id="UP000694660">
    <property type="component" value="Unassembled WGS sequence"/>
</dbReference>
<comment type="similarity">
    <text evidence="1 6">Belongs to the Glu/Leu/Phe/Val dehydrogenases family.</text>
</comment>
<dbReference type="SUPFAM" id="SSF51735">
    <property type="entry name" value="NAD(P)-binding Rossmann-fold domains"/>
    <property type="match status" value="1"/>
</dbReference>
<dbReference type="InterPro" id="IPR046346">
    <property type="entry name" value="Aminoacid_DH-like_N_sf"/>
</dbReference>
<feature type="binding site" evidence="5">
    <location>
        <begin position="179"/>
        <end position="184"/>
    </location>
    <ligand>
        <name>NAD(+)</name>
        <dbReference type="ChEBI" id="CHEBI:57540"/>
    </ligand>
</feature>
<evidence type="ECO:0000313" key="8">
    <source>
        <dbReference type="EMBL" id="MBT0961333.1"/>
    </source>
</evidence>
<dbReference type="Gene3D" id="3.40.50.720">
    <property type="entry name" value="NAD(P)-binding Rossmann-like Domain"/>
    <property type="match status" value="1"/>
</dbReference>
<organism evidence="8 9">
    <name type="scientific">Denitromonas iodatirespirans</name>
    <dbReference type="NCBI Taxonomy" id="2795389"/>
    <lineage>
        <taxon>Bacteria</taxon>
        <taxon>Pseudomonadati</taxon>
        <taxon>Pseudomonadota</taxon>
        <taxon>Betaproteobacteria</taxon>
        <taxon>Rhodocyclales</taxon>
        <taxon>Zoogloeaceae</taxon>
        <taxon>Denitromonas</taxon>
    </lineage>
</organism>
<dbReference type="SUPFAM" id="SSF53223">
    <property type="entry name" value="Aminoacid dehydrogenase-like, N-terminal domain"/>
    <property type="match status" value="1"/>
</dbReference>
<comment type="caution">
    <text evidence="8">The sequence shown here is derived from an EMBL/GenBank/DDBJ whole genome shotgun (WGS) entry which is preliminary data.</text>
</comment>
<dbReference type="EMBL" id="JAEKFT010000008">
    <property type="protein sequence ID" value="MBT0961333.1"/>
    <property type="molecule type" value="Genomic_DNA"/>
</dbReference>
<dbReference type="InterPro" id="IPR006096">
    <property type="entry name" value="Glu/Leu/Phe/Val/Trp_DH_C"/>
</dbReference>
<dbReference type="InterPro" id="IPR016211">
    <property type="entry name" value="Glu/Phe/Leu/Val/Trp_DH_bac/arc"/>
</dbReference>
<evidence type="ECO:0000259" key="7">
    <source>
        <dbReference type="SMART" id="SM00839"/>
    </source>
</evidence>
<dbReference type="InterPro" id="IPR006095">
    <property type="entry name" value="Glu/Leu/Phe/Val/Trp_DH"/>
</dbReference>
<keyword evidence="2 6" id="KW-0560">Oxidoreductase</keyword>
<proteinExistence type="inferred from homology"/>
<dbReference type="InterPro" id="IPR006097">
    <property type="entry name" value="Glu/Leu/Phe/Val/Trp_DH_dimer"/>
</dbReference>
<evidence type="ECO:0000256" key="2">
    <source>
        <dbReference type="ARBA" id="ARBA00023002"/>
    </source>
</evidence>
<feature type="active site" description="Proton donor/acceptor" evidence="4">
    <location>
        <position position="80"/>
    </location>
</feature>
<dbReference type="PANTHER" id="PTHR42722">
    <property type="entry name" value="LEUCINE DEHYDROGENASE"/>
    <property type="match status" value="1"/>
</dbReference>
<feature type="domain" description="Glutamate/phenylalanine/leucine/valine/L-tryptophan dehydrogenase C-terminal" evidence="7">
    <location>
        <begin position="143"/>
        <end position="344"/>
    </location>
</feature>